<reference evidence="2" key="1">
    <citation type="journal article" date="2014" name="Front. Microbiol.">
        <title>High frequency of phylogenetically diverse reductive dehalogenase-homologous genes in deep subseafloor sedimentary metagenomes.</title>
        <authorList>
            <person name="Kawai M."/>
            <person name="Futagami T."/>
            <person name="Toyoda A."/>
            <person name="Takaki Y."/>
            <person name="Nishi S."/>
            <person name="Hori S."/>
            <person name="Arai W."/>
            <person name="Tsubouchi T."/>
            <person name="Morono Y."/>
            <person name="Uchiyama I."/>
            <person name="Ito T."/>
            <person name="Fujiyama A."/>
            <person name="Inagaki F."/>
            <person name="Takami H."/>
        </authorList>
    </citation>
    <scope>NUCLEOTIDE SEQUENCE</scope>
    <source>
        <strain evidence="2">Expedition CK06-06</strain>
    </source>
</reference>
<evidence type="ECO:0000313" key="2">
    <source>
        <dbReference type="EMBL" id="GAH29736.1"/>
    </source>
</evidence>
<name>X1E8X1_9ZZZZ</name>
<comment type="caution">
    <text evidence="2">The sequence shown here is derived from an EMBL/GenBank/DDBJ whole genome shotgun (WGS) entry which is preliminary data.</text>
</comment>
<dbReference type="Gene3D" id="3.20.20.210">
    <property type="match status" value="1"/>
</dbReference>
<evidence type="ECO:0000259" key="1">
    <source>
        <dbReference type="Pfam" id="PF01208"/>
    </source>
</evidence>
<dbReference type="GO" id="GO:0004853">
    <property type="term" value="F:uroporphyrinogen decarboxylase activity"/>
    <property type="evidence" value="ECO:0007669"/>
    <property type="project" value="InterPro"/>
</dbReference>
<organism evidence="2">
    <name type="scientific">marine sediment metagenome</name>
    <dbReference type="NCBI Taxonomy" id="412755"/>
    <lineage>
        <taxon>unclassified sequences</taxon>
        <taxon>metagenomes</taxon>
        <taxon>ecological metagenomes</taxon>
    </lineage>
</organism>
<dbReference type="AlphaFoldDB" id="X1E8X1"/>
<dbReference type="PANTHER" id="PTHR47099:SF1">
    <property type="entry name" value="METHYLCOBAMIDE:COM METHYLTRANSFERASE MTBA"/>
    <property type="match status" value="1"/>
</dbReference>
<protein>
    <recommendedName>
        <fullName evidence="1">Uroporphyrinogen decarboxylase (URO-D) domain-containing protein</fullName>
    </recommendedName>
</protein>
<dbReference type="Pfam" id="PF01208">
    <property type="entry name" value="URO-D"/>
    <property type="match status" value="1"/>
</dbReference>
<feature type="domain" description="Uroporphyrinogen decarboxylase (URO-D)" evidence="1">
    <location>
        <begin position="190"/>
        <end position="379"/>
    </location>
</feature>
<accession>X1E8X1</accession>
<dbReference type="SUPFAM" id="SSF51726">
    <property type="entry name" value="UROD/MetE-like"/>
    <property type="match status" value="1"/>
</dbReference>
<dbReference type="PANTHER" id="PTHR47099">
    <property type="entry name" value="METHYLCOBAMIDE:COM METHYLTRANSFERASE MTBA"/>
    <property type="match status" value="1"/>
</dbReference>
<dbReference type="InterPro" id="IPR000257">
    <property type="entry name" value="Uroporphyrinogen_deCOase"/>
</dbReference>
<sequence>MVLSKRERVFKALELDGEPDMVPIHLFGFEQTGLSFQAFKESKERKRYHSSVKNTKSNVKYYITEQRFWNADLYGMDPFGENKLKMRYENAPPEYAGCRLNRMDGRLYRTVKQVNTGLEYAWYVGGYFTSPEILYSFWDQYGKPTELINDRVKYSTQKWEGFVEALAPYFYPMANLPLNPSEVLIGGLSFTRFAYYIRKNPRFIHEIMDEYTKVNIEIIKRLAEVGVDIVMFGDDLGYKDNGFFSLKVFREFILPYHKRIYQTCKKRGVLVVLHSCGKIDQYLPDLVDAGLNCIQSLEATAGVDLAGLKESLGDHLCFMGGLDSSGVLTHGTPEDVNENVRNTIRKAGKGGGYFVGPSHDILNMPWENVLTMRASIEKYRKYPLKL</sequence>
<proteinExistence type="predicted"/>
<dbReference type="InterPro" id="IPR052024">
    <property type="entry name" value="Methanogen_methyltrans"/>
</dbReference>
<dbReference type="EMBL" id="BARU01001154">
    <property type="protein sequence ID" value="GAH29736.1"/>
    <property type="molecule type" value="Genomic_DNA"/>
</dbReference>
<gene>
    <name evidence="2" type="ORF">S03H2_03191</name>
</gene>
<dbReference type="InterPro" id="IPR038071">
    <property type="entry name" value="UROD/MetE-like_sf"/>
</dbReference>
<dbReference type="GO" id="GO:0006779">
    <property type="term" value="P:porphyrin-containing compound biosynthetic process"/>
    <property type="evidence" value="ECO:0007669"/>
    <property type="project" value="InterPro"/>
</dbReference>